<accession>A0A022KT10</accession>
<dbReference type="GO" id="GO:0005975">
    <property type="term" value="P:carbohydrate metabolic process"/>
    <property type="evidence" value="ECO:0007669"/>
    <property type="project" value="UniProtKB-ARBA"/>
</dbReference>
<feature type="region of interest" description="Disordered" evidence="1">
    <location>
        <begin position="231"/>
        <end position="263"/>
    </location>
</feature>
<evidence type="ECO:0000313" key="4">
    <source>
        <dbReference type="Proteomes" id="UP000019754"/>
    </source>
</evidence>
<dbReference type="Gene3D" id="2.60.40.10">
    <property type="entry name" value="Immunoglobulins"/>
    <property type="match status" value="1"/>
</dbReference>
<organism evidence="3 4">
    <name type="scientific">Brachybacterium muris UCD-AY4</name>
    <dbReference type="NCBI Taxonomy" id="1249481"/>
    <lineage>
        <taxon>Bacteria</taxon>
        <taxon>Bacillati</taxon>
        <taxon>Actinomycetota</taxon>
        <taxon>Actinomycetes</taxon>
        <taxon>Micrococcales</taxon>
        <taxon>Dermabacteraceae</taxon>
        <taxon>Brachybacterium</taxon>
    </lineage>
</organism>
<dbReference type="PROSITE" id="PS50093">
    <property type="entry name" value="PKD"/>
    <property type="match status" value="1"/>
</dbReference>
<dbReference type="STRING" id="1249481.D641_0109630"/>
<dbReference type="InterPro" id="IPR035986">
    <property type="entry name" value="PKD_dom_sf"/>
</dbReference>
<dbReference type="AlphaFoldDB" id="A0A022KT10"/>
<proteinExistence type="predicted"/>
<evidence type="ECO:0000256" key="1">
    <source>
        <dbReference type="SAM" id="MobiDB-lite"/>
    </source>
</evidence>
<keyword evidence="4" id="KW-1185">Reference proteome</keyword>
<evidence type="ECO:0000313" key="3">
    <source>
        <dbReference type="EMBL" id="EYT48905.1"/>
    </source>
</evidence>
<dbReference type="SUPFAM" id="SSF49299">
    <property type="entry name" value="PKD domain"/>
    <property type="match status" value="1"/>
</dbReference>
<gene>
    <name evidence="3" type="ORF">D641_0109630</name>
</gene>
<sequence length="263" mass="28469">MESVTIDTATGTETTNGYSCITPGTPNAVTPEGEPVVITVTRSDFAELPVQPLSAHAGPDEGWLPVNMVNVLHADPTTQTLDTELLGVPVQVRAIPIEYHWDLGDGNTITTKKPGKPYPSEQVSATYTQEGWYDITLTTTFAGQFSVDGGEWQDIDGTIEIASDPVPLFSKSLESRLVTQEGWYDITLTTTFAGQFSVDGGEWQDIDGTIEIASDPVPLFSKSLESRLVNPDIPIDEEGDPWIPARTPDAEGPRDPAATHREL</sequence>
<dbReference type="Proteomes" id="UP000019754">
    <property type="component" value="Unassembled WGS sequence"/>
</dbReference>
<dbReference type="HOGENOM" id="CLU_092320_0_0_11"/>
<evidence type="ECO:0000259" key="2">
    <source>
        <dbReference type="PROSITE" id="PS50093"/>
    </source>
</evidence>
<dbReference type="CDD" id="cd00146">
    <property type="entry name" value="PKD"/>
    <property type="match status" value="1"/>
</dbReference>
<dbReference type="InterPro" id="IPR000601">
    <property type="entry name" value="PKD_dom"/>
</dbReference>
<dbReference type="EMBL" id="AORC01000011">
    <property type="protein sequence ID" value="EYT48905.1"/>
    <property type="molecule type" value="Genomic_DNA"/>
</dbReference>
<name>A0A022KT10_9MICO</name>
<reference evidence="3 4" key="1">
    <citation type="journal article" date="2013" name="Genome Announc.">
        <title>Draft genome sequence of an Actinobacterium, Brachybacterium muris strain UCD-AY4.</title>
        <authorList>
            <person name="Lo J.R."/>
            <person name="Lang J.M."/>
            <person name="Darling A.E."/>
            <person name="Eisen J.A."/>
            <person name="Coil D.A."/>
        </authorList>
    </citation>
    <scope>NUCLEOTIDE SEQUENCE [LARGE SCALE GENOMIC DNA]</scope>
    <source>
        <strain evidence="3 4">UCD-AY4</strain>
    </source>
</reference>
<feature type="compositionally biased region" description="Basic and acidic residues" evidence="1">
    <location>
        <begin position="248"/>
        <end position="263"/>
    </location>
</feature>
<protein>
    <recommendedName>
        <fullName evidence="2">PKD domain-containing protein</fullName>
    </recommendedName>
</protein>
<dbReference type="InterPro" id="IPR013783">
    <property type="entry name" value="Ig-like_fold"/>
</dbReference>
<comment type="caution">
    <text evidence="3">The sequence shown here is derived from an EMBL/GenBank/DDBJ whole genome shotgun (WGS) entry which is preliminary data.</text>
</comment>
<feature type="domain" description="PKD" evidence="2">
    <location>
        <begin position="96"/>
        <end position="140"/>
    </location>
</feature>